<name>A0ABY4CAN9_9BACT</name>
<dbReference type="EMBL" id="CP093442">
    <property type="protein sequence ID" value="UOF01923.1"/>
    <property type="molecule type" value="Genomic_DNA"/>
</dbReference>
<keyword evidence="3" id="KW-1185">Reference proteome</keyword>
<keyword evidence="1" id="KW-0732">Signal</keyword>
<gene>
    <name evidence="2" type="ORF">MNR06_03010</name>
</gene>
<feature type="signal peptide" evidence="1">
    <location>
        <begin position="1"/>
        <end position="20"/>
    </location>
</feature>
<evidence type="ECO:0000313" key="2">
    <source>
        <dbReference type="EMBL" id="UOF01923.1"/>
    </source>
</evidence>
<proteinExistence type="predicted"/>
<dbReference type="Proteomes" id="UP000830116">
    <property type="component" value="Chromosome"/>
</dbReference>
<feature type="chain" id="PRO_5045425176" evidence="1">
    <location>
        <begin position="21"/>
        <end position="113"/>
    </location>
</feature>
<evidence type="ECO:0000313" key="3">
    <source>
        <dbReference type="Proteomes" id="UP000830116"/>
    </source>
</evidence>
<sequence length="113" mass="11854">MKNKTLIALLILIFAQTGHAQGLKTFLKSCGWGTVIGATAGVVSLAFTDKPSESWGNVSKGASLGLYAGIGYGLYNANSQPAVTHQEPDFAIIPSFEDGKLQGVSVTSTLFNF</sequence>
<protein>
    <submittedName>
        <fullName evidence="2">Uncharacterized protein</fullName>
    </submittedName>
</protein>
<accession>A0ABY4CAN9</accession>
<reference evidence="2" key="1">
    <citation type="submission" date="2022-03" db="EMBL/GenBank/DDBJ databases">
        <title>Genome Identification and Characterization of new species Bdellovibrio reynosense LBG001 sp. nov. from a Mexico soil sample.</title>
        <authorList>
            <person name="Camilli A."/>
            <person name="Ajao Y."/>
            <person name="Guo X."/>
        </authorList>
    </citation>
    <scope>NUCLEOTIDE SEQUENCE</scope>
    <source>
        <strain evidence="2">LBG001</strain>
    </source>
</reference>
<dbReference type="RefSeq" id="WP_243538542.1">
    <property type="nucleotide sequence ID" value="NZ_CP093442.1"/>
</dbReference>
<evidence type="ECO:0000256" key="1">
    <source>
        <dbReference type="SAM" id="SignalP"/>
    </source>
</evidence>
<organism evidence="2 3">
    <name type="scientific">Bdellovibrio reynosensis</name>
    <dbReference type="NCBI Taxonomy" id="2835041"/>
    <lineage>
        <taxon>Bacteria</taxon>
        <taxon>Pseudomonadati</taxon>
        <taxon>Bdellovibrionota</taxon>
        <taxon>Bdellovibrionia</taxon>
        <taxon>Bdellovibrionales</taxon>
        <taxon>Pseudobdellovibrionaceae</taxon>
        <taxon>Bdellovibrio</taxon>
    </lineage>
</organism>